<evidence type="ECO:0000313" key="3">
    <source>
        <dbReference type="Proteomes" id="UP001501337"/>
    </source>
</evidence>
<accession>A0ABP7PJP7</accession>
<keyword evidence="1" id="KW-0812">Transmembrane</keyword>
<feature type="transmembrane region" description="Helical" evidence="1">
    <location>
        <begin position="42"/>
        <end position="60"/>
    </location>
</feature>
<keyword evidence="1" id="KW-1133">Transmembrane helix</keyword>
<name>A0ABP7PJP7_9GAMM</name>
<sequence>MAPADSSSLDTTMLRKTRNFLVERGQDMEDALGGSAKIVKTLLAVLLIYLLVVIVLGIWWSSEPDSFNVSENSAQLAEAQGHKEVTGYVTTATMIRLMDTLLTKPGGYISNDVLPPGVWMDNMSNWEFGVLVQVRDLTRALRREISRSQSQSTEDRSLVIAEPAFHFNNDAWILPSTESEYENGIKAMRNYLQRLADPTDKQAQFYARADNLQSWLQDVGTRLGSLSQRLSESVGKEQFDMDLVARIGADGLEEQPESQRIKTSFTEIDDVFYQARGTAYALIHLLKAVEKDFESILGSKNARVSLAQIIVELEATQATVWSPMILNGGGFGVFANHSLAMASYISRANAAIIDLRNLLERG</sequence>
<keyword evidence="1" id="KW-0472">Membrane</keyword>
<gene>
    <name evidence="2" type="ORF">GCM10022278_25540</name>
</gene>
<evidence type="ECO:0000313" key="2">
    <source>
        <dbReference type="EMBL" id="GAA3966562.1"/>
    </source>
</evidence>
<dbReference type="PIRSF" id="PIRSF029693">
    <property type="entry name" value="UCP029693"/>
    <property type="match status" value="1"/>
</dbReference>
<evidence type="ECO:0000256" key="1">
    <source>
        <dbReference type="SAM" id="Phobius"/>
    </source>
</evidence>
<reference evidence="3" key="1">
    <citation type="journal article" date="2019" name="Int. J. Syst. Evol. Microbiol.">
        <title>The Global Catalogue of Microorganisms (GCM) 10K type strain sequencing project: providing services to taxonomists for standard genome sequencing and annotation.</title>
        <authorList>
            <consortium name="The Broad Institute Genomics Platform"/>
            <consortium name="The Broad Institute Genome Sequencing Center for Infectious Disease"/>
            <person name="Wu L."/>
            <person name="Ma J."/>
        </authorList>
    </citation>
    <scope>NUCLEOTIDE SEQUENCE [LARGE SCALE GENOMIC DNA]</scope>
    <source>
        <strain evidence="3">JCM 17555</strain>
    </source>
</reference>
<dbReference type="EMBL" id="BAABBO010000011">
    <property type="protein sequence ID" value="GAA3966562.1"/>
    <property type="molecule type" value="Genomic_DNA"/>
</dbReference>
<protein>
    <submittedName>
        <fullName evidence="2">DUF2333 family protein</fullName>
    </submittedName>
</protein>
<comment type="caution">
    <text evidence="2">The sequence shown here is derived from an EMBL/GenBank/DDBJ whole genome shotgun (WGS) entry which is preliminary data.</text>
</comment>
<dbReference type="Proteomes" id="UP001501337">
    <property type="component" value="Unassembled WGS sequence"/>
</dbReference>
<proteinExistence type="predicted"/>
<organism evidence="2 3">
    <name type="scientific">Allohahella marinimesophila</name>
    <dbReference type="NCBI Taxonomy" id="1054972"/>
    <lineage>
        <taxon>Bacteria</taxon>
        <taxon>Pseudomonadati</taxon>
        <taxon>Pseudomonadota</taxon>
        <taxon>Gammaproteobacteria</taxon>
        <taxon>Oceanospirillales</taxon>
        <taxon>Hahellaceae</taxon>
        <taxon>Allohahella</taxon>
    </lineage>
</organism>
<dbReference type="InterPro" id="IPR016936">
    <property type="entry name" value="UCP029693"/>
</dbReference>
<dbReference type="Pfam" id="PF10095">
    <property type="entry name" value="DUF2333"/>
    <property type="match status" value="1"/>
</dbReference>
<keyword evidence="3" id="KW-1185">Reference proteome</keyword>